<dbReference type="Proteomes" id="UP000265520">
    <property type="component" value="Unassembled WGS sequence"/>
</dbReference>
<dbReference type="AlphaFoldDB" id="A0A392NP25"/>
<evidence type="ECO:0000313" key="1">
    <source>
        <dbReference type="EMBL" id="MCI01617.1"/>
    </source>
</evidence>
<organism evidence="1 2">
    <name type="scientific">Trifolium medium</name>
    <dbReference type="NCBI Taxonomy" id="97028"/>
    <lineage>
        <taxon>Eukaryota</taxon>
        <taxon>Viridiplantae</taxon>
        <taxon>Streptophyta</taxon>
        <taxon>Embryophyta</taxon>
        <taxon>Tracheophyta</taxon>
        <taxon>Spermatophyta</taxon>
        <taxon>Magnoliopsida</taxon>
        <taxon>eudicotyledons</taxon>
        <taxon>Gunneridae</taxon>
        <taxon>Pentapetalae</taxon>
        <taxon>rosids</taxon>
        <taxon>fabids</taxon>
        <taxon>Fabales</taxon>
        <taxon>Fabaceae</taxon>
        <taxon>Papilionoideae</taxon>
        <taxon>50 kb inversion clade</taxon>
        <taxon>NPAAA clade</taxon>
        <taxon>Hologalegina</taxon>
        <taxon>IRL clade</taxon>
        <taxon>Trifolieae</taxon>
        <taxon>Trifolium</taxon>
    </lineage>
</organism>
<comment type="caution">
    <text evidence="1">The sequence shown here is derived from an EMBL/GenBank/DDBJ whole genome shotgun (WGS) entry which is preliminary data.</text>
</comment>
<evidence type="ECO:0000313" key="2">
    <source>
        <dbReference type="Proteomes" id="UP000265520"/>
    </source>
</evidence>
<sequence length="93" mass="10215">MWREDIPSLCPINSNLQLLPPQPSAYCPRQSHHEREHRLNPLVAAGSVTEKLQEAHVLLSGGIGIACWSALGSWDAINRAVGSWQSEVGIAKY</sequence>
<keyword evidence="2" id="KW-1185">Reference proteome</keyword>
<proteinExistence type="predicted"/>
<dbReference type="EMBL" id="LXQA010046623">
    <property type="protein sequence ID" value="MCI01617.1"/>
    <property type="molecule type" value="Genomic_DNA"/>
</dbReference>
<reference evidence="1 2" key="1">
    <citation type="journal article" date="2018" name="Front. Plant Sci.">
        <title>Red Clover (Trifolium pratense) and Zigzag Clover (T. medium) - A Picture of Genomic Similarities and Differences.</title>
        <authorList>
            <person name="Dluhosova J."/>
            <person name="Istvanek J."/>
            <person name="Nedelnik J."/>
            <person name="Repkova J."/>
        </authorList>
    </citation>
    <scope>NUCLEOTIDE SEQUENCE [LARGE SCALE GENOMIC DNA]</scope>
    <source>
        <strain evidence="2">cv. 10/8</strain>
        <tissue evidence="1">Leaf</tissue>
    </source>
</reference>
<name>A0A392NP25_9FABA</name>
<protein>
    <submittedName>
        <fullName evidence="1">Uncharacterized protein</fullName>
    </submittedName>
</protein>
<accession>A0A392NP25</accession>